<dbReference type="InterPro" id="IPR023210">
    <property type="entry name" value="NADP_OxRdtase_dom"/>
</dbReference>
<organism evidence="5 6">
    <name type="scientific">Symbiodinium pilosum</name>
    <name type="common">Dinoflagellate</name>
    <dbReference type="NCBI Taxonomy" id="2952"/>
    <lineage>
        <taxon>Eukaryota</taxon>
        <taxon>Sar</taxon>
        <taxon>Alveolata</taxon>
        <taxon>Dinophyceae</taxon>
        <taxon>Suessiales</taxon>
        <taxon>Symbiodiniaceae</taxon>
        <taxon>Symbiodinium</taxon>
    </lineage>
</organism>
<comment type="caution">
    <text evidence="5">The sequence shown here is derived from an EMBL/GenBank/DDBJ whole genome shotgun (WGS) entry which is preliminary data.</text>
</comment>
<dbReference type="InterPro" id="IPR018170">
    <property type="entry name" value="Aldo/ket_reductase_CS"/>
</dbReference>
<keyword evidence="6" id="KW-1185">Reference proteome</keyword>
<dbReference type="Gene3D" id="3.20.20.100">
    <property type="entry name" value="NADP-dependent oxidoreductase domain"/>
    <property type="match status" value="1"/>
</dbReference>
<feature type="domain" description="NADP-dependent oxidoreductase" evidence="4">
    <location>
        <begin position="8"/>
        <end position="126"/>
    </location>
</feature>
<reference evidence="5" key="1">
    <citation type="submission" date="2021-02" db="EMBL/GenBank/DDBJ databases">
        <authorList>
            <person name="Dougan E. K."/>
            <person name="Rhodes N."/>
            <person name="Thang M."/>
            <person name="Chan C."/>
        </authorList>
    </citation>
    <scope>NUCLEOTIDE SEQUENCE</scope>
</reference>
<keyword evidence="3" id="KW-0560">Oxidoreductase</keyword>
<proteinExistence type="inferred from homology"/>
<dbReference type="EMBL" id="CAJNIZ010043304">
    <property type="protein sequence ID" value="CAE7656750.1"/>
    <property type="molecule type" value="Genomic_DNA"/>
</dbReference>
<evidence type="ECO:0000256" key="2">
    <source>
        <dbReference type="ARBA" id="ARBA00022857"/>
    </source>
</evidence>
<dbReference type="PANTHER" id="PTHR43827">
    <property type="entry name" value="2,5-DIKETO-D-GLUCONIC ACID REDUCTASE"/>
    <property type="match status" value="1"/>
</dbReference>
<accession>A0A812VSR2</accession>
<dbReference type="OrthoDB" id="416253at2759"/>
<dbReference type="Proteomes" id="UP000649617">
    <property type="component" value="Unassembled WGS sequence"/>
</dbReference>
<evidence type="ECO:0000259" key="4">
    <source>
        <dbReference type="Pfam" id="PF00248"/>
    </source>
</evidence>
<evidence type="ECO:0000256" key="3">
    <source>
        <dbReference type="ARBA" id="ARBA00023002"/>
    </source>
</evidence>
<gene>
    <name evidence="5" type="primary">S6PDH</name>
    <name evidence="5" type="ORF">SPIL2461_LOCUS17664</name>
</gene>
<dbReference type="InterPro" id="IPR036812">
    <property type="entry name" value="NAD(P)_OxRdtase_dom_sf"/>
</dbReference>
<evidence type="ECO:0000313" key="5">
    <source>
        <dbReference type="EMBL" id="CAE7656750.1"/>
    </source>
</evidence>
<dbReference type="PROSITE" id="PS00063">
    <property type="entry name" value="ALDOKETO_REDUCTASE_3"/>
    <property type="match status" value="1"/>
</dbReference>
<dbReference type="InterPro" id="IPR020471">
    <property type="entry name" value="AKR"/>
</dbReference>
<dbReference type="AlphaFoldDB" id="A0A812VSR2"/>
<sequence>MLMHDLYCQARIKPAVNQIEVHPFYVRDSLVNYCLSRNIAVTAHTPLGGGQLNSQTWKAAAPMDSEEIKAISEAKGKSTAQVILRWLLQRRIIVIPKSMSPERIATNLAVYDFELSAEEMKTISGLDRYQSAKTNPNPLSHFLEGADCFEAAGTDIFD</sequence>
<comment type="similarity">
    <text evidence="1">Belongs to the aldo/keto reductase family.</text>
</comment>
<keyword evidence="2" id="KW-0521">NADP</keyword>
<evidence type="ECO:0000313" key="6">
    <source>
        <dbReference type="Proteomes" id="UP000649617"/>
    </source>
</evidence>
<dbReference type="SUPFAM" id="SSF51430">
    <property type="entry name" value="NAD(P)-linked oxidoreductase"/>
    <property type="match status" value="1"/>
</dbReference>
<dbReference type="Pfam" id="PF00248">
    <property type="entry name" value="Aldo_ket_red"/>
    <property type="match status" value="1"/>
</dbReference>
<dbReference type="GO" id="GO:0016616">
    <property type="term" value="F:oxidoreductase activity, acting on the CH-OH group of donors, NAD or NADP as acceptor"/>
    <property type="evidence" value="ECO:0007669"/>
    <property type="project" value="UniProtKB-ARBA"/>
</dbReference>
<name>A0A812VSR2_SYMPI</name>
<dbReference type="PRINTS" id="PR00069">
    <property type="entry name" value="ALDKETRDTASE"/>
</dbReference>
<evidence type="ECO:0000256" key="1">
    <source>
        <dbReference type="ARBA" id="ARBA00007905"/>
    </source>
</evidence>
<dbReference type="PANTHER" id="PTHR43827:SF3">
    <property type="entry name" value="NADP-DEPENDENT OXIDOREDUCTASE DOMAIN-CONTAINING PROTEIN"/>
    <property type="match status" value="1"/>
</dbReference>
<protein>
    <submittedName>
        <fullName evidence="5">S6PDH protein</fullName>
    </submittedName>
</protein>